<accession>A0A1F7YGZ6</accession>
<comment type="similarity">
    <text evidence="1">Belongs to the N(4)/N(6)-methyltransferase family.</text>
</comment>
<evidence type="ECO:0000313" key="9">
    <source>
        <dbReference type="EMBL" id="OGM26606.1"/>
    </source>
</evidence>
<evidence type="ECO:0000259" key="7">
    <source>
        <dbReference type="Pfam" id="PF07669"/>
    </source>
</evidence>
<keyword evidence="5" id="KW-0949">S-adenosyl-L-methionine</keyword>
<reference evidence="9 10" key="1">
    <citation type="journal article" date="2016" name="Nat. Commun.">
        <title>Thousands of microbial genomes shed light on interconnected biogeochemical processes in an aquifer system.</title>
        <authorList>
            <person name="Anantharaman K."/>
            <person name="Brown C.T."/>
            <person name="Hug L.A."/>
            <person name="Sharon I."/>
            <person name="Castelle C.J."/>
            <person name="Probst A.J."/>
            <person name="Thomas B.C."/>
            <person name="Singh A."/>
            <person name="Wilkins M.J."/>
            <person name="Karaoz U."/>
            <person name="Brodie E.L."/>
            <person name="Williams K.H."/>
            <person name="Hubbard S.S."/>
            <person name="Banfield J.F."/>
        </authorList>
    </citation>
    <scope>NUCLEOTIDE SEQUENCE [LARGE SCALE GENOMIC DNA]</scope>
</reference>
<evidence type="ECO:0000256" key="5">
    <source>
        <dbReference type="ARBA" id="ARBA00022691"/>
    </source>
</evidence>
<comment type="catalytic activity">
    <reaction evidence="6">
        <text>a 2'-deoxyadenosine in DNA + S-adenosyl-L-methionine = an N(6)-methyl-2'-deoxyadenosine in DNA + S-adenosyl-L-homocysteine + H(+)</text>
        <dbReference type="Rhea" id="RHEA:15197"/>
        <dbReference type="Rhea" id="RHEA-COMP:12418"/>
        <dbReference type="Rhea" id="RHEA-COMP:12419"/>
        <dbReference type="ChEBI" id="CHEBI:15378"/>
        <dbReference type="ChEBI" id="CHEBI:57856"/>
        <dbReference type="ChEBI" id="CHEBI:59789"/>
        <dbReference type="ChEBI" id="CHEBI:90615"/>
        <dbReference type="ChEBI" id="CHEBI:90616"/>
        <dbReference type="EC" id="2.1.1.72"/>
    </reaction>
</comment>
<dbReference type="Proteomes" id="UP000178851">
    <property type="component" value="Unassembled WGS sequence"/>
</dbReference>
<dbReference type="PANTHER" id="PTHR33841">
    <property type="entry name" value="DNA METHYLTRANSFERASE YEEA-RELATED"/>
    <property type="match status" value="1"/>
</dbReference>
<evidence type="ECO:0000256" key="2">
    <source>
        <dbReference type="ARBA" id="ARBA00011900"/>
    </source>
</evidence>
<keyword evidence="4" id="KW-0808">Transferase</keyword>
<dbReference type="InterPro" id="IPR029063">
    <property type="entry name" value="SAM-dependent_MTases_sf"/>
</dbReference>
<protein>
    <recommendedName>
        <fullName evidence="2">site-specific DNA-methyltransferase (adenine-specific)</fullName>
        <ecNumber evidence="2">2.1.1.72</ecNumber>
    </recommendedName>
</protein>
<organism evidence="9 10">
    <name type="scientific">Candidatus Woesebacteria bacterium RIFCSPHIGHO2_01_FULL_39_28</name>
    <dbReference type="NCBI Taxonomy" id="1802496"/>
    <lineage>
        <taxon>Bacteria</taxon>
        <taxon>Candidatus Woeseibacteriota</taxon>
    </lineage>
</organism>
<dbReference type="Pfam" id="PF07669">
    <property type="entry name" value="Eco57I"/>
    <property type="match status" value="1"/>
</dbReference>
<dbReference type="EMBL" id="MGGI01000012">
    <property type="protein sequence ID" value="OGM26606.1"/>
    <property type="molecule type" value="Genomic_DNA"/>
</dbReference>
<evidence type="ECO:0000256" key="6">
    <source>
        <dbReference type="ARBA" id="ARBA00047942"/>
    </source>
</evidence>
<dbReference type="GO" id="GO:0032259">
    <property type="term" value="P:methylation"/>
    <property type="evidence" value="ECO:0007669"/>
    <property type="project" value="UniProtKB-KW"/>
</dbReference>
<name>A0A1F7YGZ6_9BACT</name>
<gene>
    <name evidence="9" type="ORF">A2627_01120</name>
</gene>
<dbReference type="CDD" id="cd02440">
    <property type="entry name" value="AdoMet_MTases"/>
    <property type="match status" value="1"/>
</dbReference>
<dbReference type="PANTHER" id="PTHR33841:SF5">
    <property type="entry name" value="DNA METHYLASE (MODIFICATION METHYLASE) (METHYLTRANSFERASE)-RELATED"/>
    <property type="match status" value="1"/>
</dbReference>
<dbReference type="GO" id="GO:0003676">
    <property type="term" value="F:nucleic acid binding"/>
    <property type="evidence" value="ECO:0007669"/>
    <property type="project" value="InterPro"/>
</dbReference>
<dbReference type="EC" id="2.1.1.72" evidence="2"/>
<evidence type="ECO:0000256" key="4">
    <source>
        <dbReference type="ARBA" id="ARBA00022679"/>
    </source>
</evidence>
<feature type="domain" description="Type II methyltransferase M.TaqI-like" evidence="7">
    <location>
        <begin position="70"/>
        <end position="197"/>
    </location>
</feature>
<dbReference type="GO" id="GO:0006304">
    <property type="term" value="P:DNA modification"/>
    <property type="evidence" value="ECO:0007669"/>
    <property type="project" value="InterPro"/>
</dbReference>
<dbReference type="InterPro" id="IPR050953">
    <property type="entry name" value="N4_N6_ade-DNA_methylase"/>
</dbReference>
<evidence type="ECO:0000256" key="1">
    <source>
        <dbReference type="ARBA" id="ARBA00006594"/>
    </source>
</evidence>
<proteinExistence type="inferred from homology"/>
<dbReference type="Gene3D" id="3.40.50.150">
    <property type="entry name" value="Vaccinia Virus protein VP39"/>
    <property type="match status" value="1"/>
</dbReference>
<dbReference type="InterPro" id="IPR054520">
    <property type="entry name" value="M_Eco57I_C"/>
</dbReference>
<sequence>MGYTVNQSTNKLRGGYYTPTTIAEFLSKWAVKGKGSRVLEPSCGDGQFLISLTKLFGNDISITAIELVKEEAEKAKARGNKKTDVIVSDAFKWYEENLPDGEFDAVVGNPPFIRFQNFPEEHRLKAFRIMREQKLSPTRLTNSWVPFLILATKALKPNGRLGLIVPAELLQVSYARDLRRYLSTKYKNLTIVTFRHLVFPDIQQEIVLLLGERGDCITSKISLLEFENLDDLQFTELATKLDQHRILDINHDNEKWTQFYLTRSELDLIRSIESSNKFTRLGDIAEVDVGVVTGNNNFFIVNLEKAKELNILDYCSPIVGRSNHLSGLSFGENDYLSKSKLGEKMLLFNPGKIGQHELTKEAITYILLAEKSGVADGYKCNIRKPFWWNVPSTWKPDAFLLRQIHEGPKIIANLTDATSTDTVHRIRMKNNISANLLSIASYNSLTFALAEISGRSYGGGVLELEPSEAENLLVPNLDLFVDISVKDLDRLVREKNTNEALDIVDSIYLKKSGLSSNEVLTLRTIWQKLMNRRHSRNKKSSPKSYSVNPLELSSIAWGGNPLYLEV</sequence>
<dbReference type="InterPro" id="IPR002052">
    <property type="entry name" value="DNA_methylase_N6_adenine_CS"/>
</dbReference>
<dbReference type="AlphaFoldDB" id="A0A1F7YGZ6"/>
<keyword evidence="3" id="KW-0489">Methyltransferase</keyword>
<dbReference type="GO" id="GO:0009007">
    <property type="term" value="F:site-specific DNA-methyltransferase (adenine-specific) activity"/>
    <property type="evidence" value="ECO:0007669"/>
    <property type="project" value="UniProtKB-EC"/>
</dbReference>
<dbReference type="InterPro" id="IPR011639">
    <property type="entry name" value="MethylTrfase_TaqI-like_dom"/>
</dbReference>
<dbReference type="PRINTS" id="PR00507">
    <property type="entry name" value="N12N6MTFRASE"/>
</dbReference>
<dbReference type="SUPFAM" id="SSF53335">
    <property type="entry name" value="S-adenosyl-L-methionine-dependent methyltransferases"/>
    <property type="match status" value="1"/>
</dbReference>
<feature type="domain" description="Type II methyltransferase M.Eco57I C-terminal" evidence="8">
    <location>
        <begin position="253"/>
        <end position="508"/>
    </location>
</feature>
<evidence type="ECO:0000259" key="8">
    <source>
        <dbReference type="Pfam" id="PF22837"/>
    </source>
</evidence>
<evidence type="ECO:0000313" key="10">
    <source>
        <dbReference type="Proteomes" id="UP000178851"/>
    </source>
</evidence>
<evidence type="ECO:0000256" key="3">
    <source>
        <dbReference type="ARBA" id="ARBA00022603"/>
    </source>
</evidence>
<comment type="caution">
    <text evidence="9">The sequence shown here is derived from an EMBL/GenBank/DDBJ whole genome shotgun (WGS) entry which is preliminary data.</text>
</comment>
<dbReference type="Pfam" id="PF22837">
    <property type="entry name" value="M_Eco57I_C"/>
    <property type="match status" value="1"/>
</dbReference>
<dbReference type="PROSITE" id="PS00092">
    <property type="entry name" value="N6_MTASE"/>
    <property type="match status" value="1"/>
</dbReference>